<comment type="pathway">
    <text evidence="2">Amino-acid biosynthesis; L-methionine biosynthesis via de novo pathway; L-homoserine from L-aspartate: step 3/3.</text>
</comment>
<dbReference type="Gene3D" id="3.40.50.720">
    <property type="entry name" value="NAD(P)-binding Rossmann-like Domain"/>
    <property type="match status" value="1"/>
</dbReference>
<feature type="binding site" evidence="11">
    <location>
        <position position="196"/>
    </location>
    <ligand>
        <name>L-homoserine</name>
        <dbReference type="ChEBI" id="CHEBI:57476"/>
    </ligand>
</feature>
<dbReference type="Pfam" id="PF00742">
    <property type="entry name" value="Homoserine_dh"/>
    <property type="match status" value="1"/>
</dbReference>
<dbReference type="AlphaFoldDB" id="A0A9X9S3Z7"/>
<evidence type="ECO:0000256" key="5">
    <source>
        <dbReference type="ARBA" id="ARBA00013376"/>
    </source>
</evidence>
<feature type="active site" description="Proton donor" evidence="10">
    <location>
        <position position="211"/>
    </location>
</feature>
<gene>
    <name evidence="14" type="ORF">OU421_11640</name>
</gene>
<dbReference type="GO" id="GO:0050661">
    <property type="term" value="F:NADP binding"/>
    <property type="evidence" value="ECO:0007669"/>
    <property type="project" value="InterPro"/>
</dbReference>
<dbReference type="EC" id="1.1.1.3" evidence="4"/>
<keyword evidence="15" id="KW-1185">Reference proteome</keyword>
<evidence type="ECO:0000256" key="2">
    <source>
        <dbReference type="ARBA" id="ARBA00005062"/>
    </source>
</evidence>
<dbReference type="GO" id="GO:0004412">
    <property type="term" value="F:homoserine dehydrogenase activity"/>
    <property type="evidence" value="ECO:0007669"/>
    <property type="project" value="UniProtKB-EC"/>
</dbReference>
<dbReference type="InterPro" id="IPR036291">
    <property type="entry name" value="NAD(P)-bd_dom_sf"/>
</dbReference>
<evidence type="ECO:0000256" key="10">
    <source>
        <dbReference type="PIRSR" id="PIRSR036497-1"/>
    </source>
</evidence>
<dbReference type="Gene3D" id="3.30.360.10">
    <property type="entry name" value="Dihydrodipicolinate Reductase, domain 2"/>
    <property type="match status" value="1"/>
</dbReference>
<feature type="binding site" evidence="11">
    <location>
        <begin position="7"/>
        <end position="12"/>
    </location>
    <ligand>
        <name>NADP(+)</name>
        <dbReference type="ChEBI" id="CHEBI:58349"/>
    </ligand>
</feature>
<evidence type="ECO:0000256" key="6">
    <source>
        <dbReference type="ARBA" id="ARBA00022605"/>
    </source>
</evidence>
<dbReference type="InterPro" id="IPR019811">
    <property type="entry name" value="HDH_CS"/>
</dbReference>
<dbReference type="Proteomes" id="UP001163096">
    <property type="component" value="Chromosome"/>
</dbReference>
<proteinExistence type="inferred from homology"/>
<name>A0A9X9S3Z7_METOG</name>
<dbReference type="PANTHER" id="PTHR43331:SF1">
    <property type="entry name" value="HOMOSERINE DEHYDROGENASE"/>
    <property type="match status" value="1"/>
</dbReference>
<dbReference type="KEGG" id="mou:OU421_11640"/>
<dbReference type="InterPro" id="IPR001342">
    <property type="entry name" value="HDH_cat"/>
</dbReference>
<evidence type="ECO:0000259" key="13">
    <source>
        <dbReference type="Pfam" id="PF03447"/>
    </source>
</evidence>
<keyword evidence="8 14" id="KW-0560">Oxidoreductase</keyword>
<dbReference type="InterPro" id="IPR005106">
    <property type="entry name" value="Asp/hSer_DH_NAD-bd"/>
</dbReference>
<feature type="domain" description="Homoserine dehydrogenase catalytic" evidence="12">
    <location>
        <begin position="143"/>
        <end position="318"/>
    </location>
</feature>
<dbReference type="Pfam" id="PF03447">
    <property type="entry name" value="NAD_binding_3"/>
    <property type="match status" value="1"/>
</dbReference>
<evidence type="ECO:0000313" key="15">
    <source>
        <dbReference type="Proteomes" id="UP001163096"/>
    </source>
</evidence>
<sequence>MRIAIIGFGSVGRGVAEAIADNQNGLTVTAVADSKSAAIDESGLNIAEILRNKAETGICGSPDITVSDIISSDAYDILVEVSPTNAETAEPALGYIRGALAGGKYVVTSNKGPIALKFEELHALAEAHGVTLRYEATVCGAIPLIHTIEHGIAGNEISRLYGIFNGTCNYILTRMAEEGLTYQQALLEARELGYAEADPTYDVQGIDAAIKLVILANAVWGMKKCLDDVDIIGIDRVTSAAIALAEKEDQTIRLIGEIDPADDILRVSPRIIPKSHPLVVRDTLNAVTIETDLAGEITLIGKGAGSSETASAILSDLLFICDCYGRRD</sequence>
<evidence type="ECO:0000313" key="14">
    <source>
        <dbReference type="EMBL" id="WAI01057.1"/>
    </source>
</evidence>
<feature type="binding site" evidence="11">
    <location>
        <position position="111"/>
    </location>
    <ligand>
        <name>NADPH</name>
        <dbReference type="ChEBI" id="CHEBI:57783"/>
    </ligand>
</feature>
<dbReference type="InterPro" id="IPR022697">
    <property type="entry name" value="HDH_short"/>
</dbReference>
<reference evidence="14" key="1">
    <citation type="submission" date="2022-11" db="EMBL/GenBank/DDBJ databases">
        <title>Complete genome sequence of Methanogenium organophilum DSM 3596.</title>
        <authorList>
            <person name="Chen S.-C."/>
            <person name="Lai S.-J."/>
            <person name="You Y.-T."/>
        </authorList>
    </citation>
    <scope>NUCLEOTIDE SEQUENCE</scope>
    <source>
        <strain evidence="14">DSM 3596</strain>
    </source>
</reference>
<dbReference type="FunFam" id="3.30.360.10:FF:000005">
    <property type="entry name" value="Homoserine dehydrogenase"/>
    <property type="match status" value="1"/>
</dbReference>
<keyword evidence="9" id="KW-0486">Methionine biosynthesis</keyword>
<evidence type="ECO:0000256" key="9">
    <source>
        <dbReference type="ARBA" id="ARBA00023167"/>
    </source>
</evidence>
<dbReference type="NCBIfam" id="NF004976">
    <property type="entry name" value="PRK06349.1"/>
    <property type="match status" value="1"/>
</dbReference>
<keyword evidence="6" id="KW-0028">Amino-acid biosynthesis</keyword>
<evidence type="ECO:0000259" key="12">
    <source>
        <dbReference type="Pfam" id="PF00742"/>
    </source>
</evidence>
<feature type="domain" description="Aspartate/homoserine dehydrogenase NAD-binding" evidence="13">
    <location>
        <begin position="7"/>
        <end position="135"/>
    </location>
</feature>
<dbReference type="NCBIfam" id="NF004912">
    <property type="entry name" value="PRK06270.1"/>
    <property type="match status" value="1"/>
</dbReference>
<organism evidence="14 15">
    <name type="scientific">Methanogenium organophilum</name>
    <dbReference type="NCBI Taxonomy" id="2199"/>
    <lineage>
        <taxon>Archaea</taxon>
        <taxon>Methanobacteriati</taxon>
        <taxon>Methanobacteriota</taxon>
        <taxon>Stenosarchaea group</taxon>
        <taxon>Methanomicrobia</taxon>
        <taxon>Methanomicrobiales</taxon>
        <taxon>Methanomicrobiaceae</taxon>
        <taxon>Methanogenium</taxon>
    </lineage>
</organism>
<evidence type="ECO:0000256" key="3">
    <source>
        <dbReference type="ARBA" id="ARBA00006753"/>
    </source>
</evidence>
<evidence type="ECO:0000256" key="7">
    <source>
        <dbReference type="ARBA" id="ARBA00022697"/>
    </source>
</evidence>
<dbReference type="GO" id="GO:0009088">
    <property type="term" value="P:threonine biosynthetic process"/>
    <property type="evidence" value="ECO:0007669"/>
    <property type="project" value="UniProtKB-KW"/>
</dbReference>
<dbReference type="GO" id="GO:0009086">
    <property type="term" value="P:methionine biosynthetic process"/>
    <property type="evidence" value="ECO:0007669"/>
    <property type="project" value="UniProtKB-KW"/>
</dbReference>
<protein>
    <recommendedName>
        <fullName evidence="5">Homoserine dehydrogenase</fullName>
        <ecNumber evidence="4">1.1.1.3</ecNumber>
    </recommendedName>
</protein>
<dbReference type="PANTHER" id="PTHR43331">
    <property type="entry name" value="HOMOSERINE DEHYDROGENASE"/>
    <property type="match status" value="1"/>
</dbReference>
<keyword evidence="11" id="KW-0521">NADP</keyword>
<comment type="pathway">
    <text evidence="1">Amino-acid biosynthesis; L-threonine biosynthesis; L-threonine from L-aspartate: step 3/5.</text>
</comment>
<accession>A0A9X9S3Z7</accession>
<dbReference type="PIRSF" id="PIRSF036497">
    <property type="entry name" value="HDH_short"/>
    <property type="match status" value="1"/>
</dbReference>
<evidence type="ECO:0000256" key="1">
    <source>
        <dbReference type="ARBA" id="ARBA00005056"/>
    </source>
</evidence>
<dbReference type="SUPFAM" id="SSF55347">
    <property type="entry name" value="Glyceraldehyde-3-phosphate dehydrogenase-like, C-terminal domain"/>
    <property type="match status" value="1"/>
</dbReference>
<evidence type="ECO:0000256" key="11">
    <source>
        <dbReference type="PIRSR" id="PIRSR036497-2"/>
    </source>
</evidence>
<dbReference type="SUPFAM" id="SSF51735">
    <property type="entry name" value="NAD(P)-binding Rossmann-fold domains"/>
    <property type="match status" value="1"/>
</dbReference>
<comment type="similarity">
    <text evidence="3">Belongs to the homoserine dehydrogenase family.</text>
</comment>
<dbReference type="GeneID" id="76835764"/>
<dbReference type="PROSITE" id="PS01042">
    <property type="entry name" value="HOMOSER_DHGENASE"/>
    <property type="match status" value="1"/>
</dbReference>
<keyword evidence="7" id="KW-0791">Threonine biosynthesis</keyword>
<dbReference type="EMBL" id="CP113361">
    <property type="protein sequence ID" value="WAI01057.1"/>
    <property type="molecule type" value="Genomic_DNA"/>
</dbReference>
<evidence type="ECO:0000256" key="4">
    <source>
        <dbReference type="ARBA" id="ARBA00013213"/>
    </source>
</evidence>
<dbReference type="RefSeq" id="WP_268186271.1">
    <property type="nucleotide sequence ID" value="NZ_CP113361.1"/>
</dbReference>
<evidence type="ECO:0000256" key="8">
    <source>
        <dbReference type="ARBA" id="ARBA00023002"/>
    </source>
</evidence>